<evidence type="ECO:0000313" key="1">
    <source>
        <dbReference type="EMBL" id="AJZ76366.1"/>
    </source>
</evidence>
<organism evidence="1 2">
    <name type="scientific">Candidatus Nitrosotenuis cloacae</name>
    <dbReference type="NCBI Taxonomy" id="1603555"/>
    <lineage>
        <taxon>Archaea</taxon>
        <taxon>Nitrososphaerota</taxon>
        <taxon>Candidatus Nitrosotenuis</taxon>
    </lineage>
</organism>
<evidence type="ECO:0008006" key="3">
    <source>
        <dbReference type="Google" id="ProtNLM"/>
    </source>
</evidence>
<gene>
    <name evidence="1" type="ORF">SU86_008375</name>
</gene>
<dbReference type="GeneID" id="24874575"/>
<dbReference type="Proteomes" id="UP000266745">
    <property type="component" value="Chromosome"/>
</dbReference>
<dbReference type="AlphaFoldDB" id="A0A3G1B3C4"/>
<evidence type="ECO:0000313" key="2">
    <source>
        <dbReference type="Proteomes" id="UP000266745"/>
    </source>
</evidence>
<accession>A0A3G1B3C4</accession>
<dbReference type="RefSeq" id="WP_048187080.1">
    <property type="nucleotide sequence ID" value="NZ_CP011097.1"/>
</dbReference>
<dbReference type="STRING" id="1603555.SU86_008375"/>
<name>A0A3G1B3C4_9ARCH</name>
<dbReference type="KEGG" id="tah:SU86_008375"/>
<reference evidence="1 2" key="1">
    <citation type="journal article" date="2016" name="Sci. Rep.">
        <title>A novel ammonia-oxidizing archaeon from wastewater treatment plant: Its enrichment, physiological and genomic characteristics.</title>
        <authorList>
            <person name="Li Y."/>
            <person name="Ding K."/>
            <person name="Wen X."/>
            <person name="Zhang B."/>
            <person name="Shen B."/>
            <person name="Yang Y."/>
        </authorList>
    </citation>
    <scope>NUCLEOTIDE SEQUENCE [LARGE SCALE GENOMIC DNA]</scope>
    <source>
        <strain evidence="1 2">SAT1</strain>
    </source>
</reference>
<proteinExistence type="predicted"/>
<keyword evidence="2" id="KW-1185">Reference proteome</keyword>
<dbReference type="EMBL" id="CP011097">
    <property type="protein sequence ID" value="AJZ76366.1"/>
    <property type="molecule type" value="Genomic_DNA"/>
</dbReference>
<protein>
    <recommendedName>
        <fullName evidence="3">CARDB domain-containing protein</fullName>
    </recommendedName>
</protein>
<sequence>MKRLLAVFALLFLLFPISQTLAQVTDTQSTLGVKLTNTAPFIYKDSEGYTVVIGEVENTKSFPVNNVKVWVGFFSGDASGSAGESPLETVTGTSLLAVIPAKGKSPFIITSQTPDPEISEVTINMLGFNSATQKQQVLEIIPDVLLIGETVTVDAKITNSGSDKAANVKAHLIGYDSFSPPRIVGIQSISVDDISSKKGADISFDAAMDPRASSFKIIAESDNYQSKMTNIDKVSLDAPTKLITINDVEVLDSDGVRISEIKLGDTVDITSDLSIQFSAVNGPSQQYVYYAQVKQFGEKAPVEFLGVSEGEFDSAEPQTATVSWTPEHEGGFFIETYVWDQNAIALAAPSKTISVILVSP</sequence>
<dbReference type="OrthoDB" id="11121at2157"/>